<organism evidence="4 5">
    <name type="scientific">Fusarium circinatum</name>
    <name type="common">Pitch canker fungus</name>
    <name type="synonym">Gibberella circinata</name>
    <dbReference type="NCBI Taxonomy" id="48490"/>
    <lineage>
        <taxon>Eukaryota</taxon>
        <taxon>Fungi</taxon>
        <taxon>Dikarya</taxon>
        <taxon>Ascomycota</taxon>
        <taxon>Pezizomycotina</taxon>
        <taxon>Sordariomycetes</taxon>
        <taxon>Hypocreomycetidae</taxon>
        <taxon>Hypocreales</taxon>
        <taxon>Nectriaceae</taxon>
        <taxon>Fusarium</taxon>
        <taxon>Fusarium fujikuroi species complex</taxon>
    </lineage>
</organism>
<evidence type="ECO:0000313" key="4">
    <source>
        <dbReference type="EMBL" id="KAF5685258.1"/>
    </source>
</evidence>
<dbReference type="PANTHER" id="PTHR33365">
    <property type="entry name" value="YALI0B05434P"/>
    <property type="match status" value="1"/>
</dbReference>
<proteinExistence type="inferred from homology"/>
<protein>
    <recommendedName>
        <fullName evidence="6">Tat pathway signal sequence</fullName>
    </recommendedName>
</protein>
<keyword evidence="5" id="KW-1185">Reference proteome</keyword>
<sequence>MTFNKEMEQDSLLSEDANRPSFSDSDTESQNEKRPFPRPFREAVCSKLFPWQVILLHASILIIYTILLLLIVAPLWKLREREVVYSPFNPGPQAQVFQHKHSVYVGKPSSGLDEAWKKMLKDSNIRITEDEMSHIPGRKEQAIELPDGGYFATLNVYHNLHCIKRLHHYMYPDYYFPNITEEQKRANEYHNHHCLDMLRQSIMCQGDMQLLTMKWRQDGRIPTANFTSPHQCVNWDNLEEWATSRRIVNLMEPGYLNHPTLGPAYPGGHGDLIGEFLPHSNASTSG</sequence>
<name>A0A8H5UD49_FUSCI</name>
<dbReference type="AlphaFoldDB" id="A0A8H5UD49"/>
<evidence type="ECO:0000256" key="3">
    <source>
        <dbReference type="SAM" id="Phobius"/>
    </source>
</evidence>
<evidence type="ECO:0000256" key="1">
    <source>
        <dbReference type="ARBA" id="ARBA00035112"/>
    </source>
</evidence>
<comment type="caution">
    <text evidence="4">The sequence shown here is derived from an EMBL/GenBank/DDBJ whole genome shotgun (WGS) entry which is preliminary data.</text>
</comment>
<feature type="region of interest" description="Disordered" evidence="2">
    <location>
        <begin position="1"/>
        <end position="36"/>
    </location>
</feature>
<evidence type="ECO:0000313" key="5">
    <source>
        <dbReference type="Proteomes" id="UP000572754"/>
    </source>
</evidence>
<dbReference type="GO" id="GO:0043386">
    <property type="term" value="P:mycotoxin biosynthetic process"/>
    <property type="evidence" value="ECO:0007669"/>
    <property type="project" value="InterPro"/>
</dbReference>
<keyword evidence="3" id="KW-1133">Transmembrane helix</keyword>
<keyword evidence="3" id="KW-0472">Membrane</keyword>
<dbReference type="Proteomes" id="UP000572754">
    <property type="component" value="Unassembled WGS sequence"/>
</dbReference>
<dbReference type="Pfam" id="PF11807">
    <property type="entry name" value="UstYa"/>
    <property type="match status" value="1"/>
</dbReference>
<dbReference type="EMBL" id="JAAQPE010000114">
    <property type="protein sequence ID" value="KAF5685258.1"/>
    <property type="molecule type" value="Genomic_DNA"/>
</dbReference>
<reference evidence="4 5" key="2">
    <citation type="submission" date="2020-05" db="EMBL/GenBank/DDBJ databases">
        <title>Identification and distribution of gene clusters putatively required for synthesis of sphingolipid metabolism inhibitors in phylogenetically diverse species of the filamentous fungus Fusarium.</title>
        <authorList>
            <person name="Kim H.-S."/>
            <person name="Busman M."/>
            <person name="Brown D.W."/>
            <person name="Divon H."/>
            <person name="Uhlig S."/>
            <person name="Proctor R.H."/>
        </authorList>
    </citation>
    <scope>NUCLEOTIDE SEQUENCE [LARGE SCALE GENOMIC DNA]</scope>
    <source>
        <strain evidence="4 5">NRRL 25331</strain>
    </source>
</reference>
<accession>A0A8H5UD49</accession>
<keyword evidence="3" id="KW-0812">Transmembrane</keyword>
<dbReference type="InterPro" id="IPR021765">
    <property type="entry name" value="UstYa-like"/>
</dbReference>
<gene>
    <name evidence="4" type="ORF">FCIRC_3561</name>
</gene>
<reference evidence="5" key="1">
    <citation type="journal article" date="2020" name="BMC Genomics">
        <title>Correction to: Identification and distribution of gene clusters required for synthesis of sphingolipid metabolism inhibitors in diverse species of the filamentous fungus Fusarium.</title>
        <authorList>
            <person name="Kim H.S."/>
            <person name="Lohmar J.M."/>
            <person name="Busman M."/>
            <person name="Brown D.W."/>
            <person name="Naumann T.A."/>
            <person name="Divon H.H."/>
            <person name="Lysoe E."/>
            <person name="Uhlig S."/>
            <person name="Proctor R.H."/>
        </authorList>
    </citation>
    <scope>NUCLEOTIDE SEQUENCE [LARGE SCALE GENOMIC DNA]</scope>
    <source>
        <strain evidence="5">NRRL 25331</strain>
    </source>
</reference>
<comment type="similarity">
    <text evidence="1">Belongs to the ustYa family.</text>
</comment>
<feature type="transmembrane region" description="Helical" evidence="3">
    <location>
        <begin position="54"/>
        <end position="76"/>
    </location>
</feature>
<evidence type="ECO:0008006" key="6">
    <source>
        <dbReference type="Google" id="ProtNLM"/>
    </source>
</evidence>
<dbReference type="PANTHER" id="PTHR33365:SF7">
    <property type="entry name" value="TAT PATHWAY SIGNAL SEQUENCE"/>
    <property type="match status" value="1"/>
</dbReference>
<evidence type="ECO:0000256" key="2">
    <source>
        <dbReference type="SAM" id="MobiDB-lite"/>
    </source>
</evidence>